<protein>
    <submittedName>
        <fullName evidence="2">Uncharacterized protein</fullName>
    </submittedName>
</protein>
<evidence type="ECO:0000256" key="1">
    <source>
        <dbReference type="SAM" id="MobiDB-lite"/>
    </source>
</evidence>
<dbReference type="EMBL" id="CP012154">
    <property type="protein sequence ID" value="AKS42771.1"/>
    <property type="molecule type" value="Genomic_DNA"/>
</dbReference>
<reference evidence="2 3" key="1">
    <citation type="submission" date="2015-07" db="EMBL/GenBank/DDBJ databases">
        <authorList>
            <person name="Noorani M."/>
        </authorList>
    </citation>
    <scope>NUCLEOTIDE SEQUENCE [LARGE SCALE GENOMIC DNA]</scope>
    <source>
        <strain evidence="2 3">KCTC 42284</strain>
    </source>
</reference>
<gene>
    <name evidence="2" type="ORF">WM2015_2409</name>
</gene>
<evidence type="ECO:0000313" key="3">
    <source>
        <dbReference type="Proteomes" id="UP000066624"/>
    </source>
</evidence>
<name>A0A0K0XYS0_9GAMM</name>
<evidence type="ECO:0000313" key="2">
    <source>
        <dbReference type="EMBL" id="AKS42771.1"/>
    </source>
</evidence>
<feature type="compositionally biased region" description="Polar residues" evidence="1">
    <location>
        <begin position="110"/>
        <end position="119"/>
    </location>
</feature>
<proteinExistence type="predicted"/>
<dbReference type="Proteomes" id="UP000066624">
    <property type="component" value="Chromosome"/>
</dbReference>
<accession>A0A0K0XYS0</accession>
<sequence>MSQTSPQTRLRNVATIAENPTHAYPSHHGQRHAPNHDPPKTRFQVATEFSGLPVRLTEMPEAWTVGDVAPTYGFGAVSGHPGIPGHHGQPRYRYRPIETRRRSGSHARRSMSQTSPQTRLRNVATIAESPTHAYPSHHGQRHAPNHDPPKTRFQVATEFSGLPVGLTEITATWTVGSAVRKRCAVCQRQEAHR</sequence>
<dbReference type="KEGG" id="wma:WM2015_2409"/>
<feature type="region of interest" description="Disordered" evidence="1">
    <location>
        <begin position="131"/>
        <end position="150"/>
    </location>
</feature>
<keyword evidence="3" id="KW-1185">Reference proteome</keyword>
<dbReference type="AlphaFoldDB" id="A0A0K0XYS0"/>
<organism evidence="2 3">
    <name type="scientific">Wenzhouxiangella marina</name>
    <dbReference type="NCBI Taxonomy" id="1579979"/>
    <lineage>
        <taxon>Bacteria</taxon>
        <taxon>Pseudomonadati</taxon>
        <taxon>Pseudomonadota</taxon>
        <taxon>Gammaproteobacteria</taxon>
        <taxon>Chromatiales</taxon>
        <taxon>Wenzhouxiangellaceae</taxon>
        <taxon>Wenzhouxiangella</taxon>
    </lineage>
</organism>
<feature type="region of interest" description="Disordered" evidence="1">
    <location>
        <begin position="100"/>
        <end position="119"/>
    </location>
</feature>